<keyword evidence="4" id="KW-1185">Reference proteome</keyword>
<feature type="compositionally biased region" description="Polar residues" evidence="1">
    <location>
        <begin position="153"/>
        <end position="168"/>
    </location>
</feature>
<feature type="compositionally biased region" description="Basic residues" evidence="1">
    <location>
        <begin position="20"/>
        <end position="32"/>
    </location>
</feature>
<feature type="region of interest" description="Disordered" evidence="1">
    <location>
        <begin position="356"/>
        <end position="378"/>
    </location>
</feature>
<dbReference type="Proteomes" id="UP000199497">
    <property type="component" value="Unassembled WGS sequence"/>
</dbReference>
<keyword evidence="2" id="KW-0812">Transmembrane</keyword>
<feature type="region of interest" description="Disordered" evidence="1">
    <location>
        <begin position="1"/>
        <end position="49"/>
    </location>
</feature>
<reference evidence="4" key="1">
    <citation type="submission" date="2016-10" db="EMBL/GenBank/DDBJ databases">
        <authorList>
            <person name="Varghese N."/>
            <person name="Submissions S."/>
        </authorList>
    </citation>
    <scope>NUCLEOTIDE SEQUENCE [LARGE SCALE GENOMIC DNA]</scope>
    <source>
        <strain evidence="4">DSM 46732</strain>
    </source>
</reference>
<keyword evidence="2" id="KW-0472">Membrane</keyword>
<evidence type="ECO:0000256" key="2">
    <source>
        <dbReference type="SAM" id="Phobius"/>
    </source>
</evidence>
<evidence type="ECO:0000313" key="4">
    <source>
        <dbReference type="Proteomes" id="UP000199497"/>
    </source>
</evidence>
<organism evidence="3 4">
    <name type="scientific">Actinopolyspora xinjiangensis</name>
    <dbReference type="NCBI Taxonomy" id="405564"/>
    <lineage>
        <taxon>Bacteria</taxon>
        <taxon>Bacillati</taxon>
        <taxon>Actinomycetota</taxon>
        <taxon>Actinomycetes</taxon>
        <taxon>Actinopolysporales</taxon>
        <taxon>Actinopolysporaceae</taxon>
        <taxon>Actinopolyspora</taxon>
    </lineage>
</organism>
<name>A0A1H0VEV8_9ACTN</name>
<feature type="region of interest" description="Disordered" evidence="1">
    <location>
        <begin position="149"/>
        <end position="174"/>
    </location>
</feature>
<evidence type="ECO:0000256" key="1">
    <source>
        <dbReference type="SAM" id="MobiDB-lite"/>
    </source>
</evidence>
<keyword evidence="2" id="KW-1133">Transmembrane helix</keyword>
<sequence>MIPRTGKTLGNSQPLEVRTSRVHRPARSHRQVRCSVDSVPPADHRPRRAKHDLEPNFAGQQRVFECKRQTARHPVTLRESSLIPLAARIKIDKLSDPSHTPAIRRRSVRSHLKGAAARTALTLPRKPSETKRIVTGKLLQAFPSCSPILPFKPTSTRPTASKQRSTSRGPRRQRQLQSLFRHITWICLTNIIDRNSNSGTNHLIFLRSKENCTHPIIRRIYPIGNNRRVSRHFYFLEIFIFRFVFMVFLNRAIIDCRKRYMLLAAIRTFPVAQIRQRATENIRLLLSLSFQTQRFSGARREQIARIEGGGVLRIGDLHARPLRRSGRIHAARCRTVRSVSAIGAVRAPGGCASGQHHAHYESASHGGGTTNPSHTSPSPDVAAKHYWNLFSCGCGCPVWPCALRRGCVDSARNRRPGRAVPAAV</sequence>
<accession>A0A1H0VEV8</accession>
<proteinExistence type="predicted"/>
<protein>
    <submittedName>
        <fullName evidence="3">Uncharacterized protein</fullName>
    </submittedName>
</protein>
<dbReference type="EMBL" id="FNJR01000008">
    <property type="protein sequence ID" value="SDP76863.1"/>
    <property type="molecule type" value="Genomic_DNA"/>
</dbReference>
<feature type="transmembrane region" description="Helical" evidence="2">
    <location>
        <begin position="233"/>
        <end position="253"/>
    </location>
</feature>
<gene>
    <name evidence="3" type="ORF">SAMN04487905_108228</name>
</gene>
<evidence type="ECO:0000313" key="3">
    <source>
        <dbReference type="EMBL" id="SDP76863.1"/>
    </source>
</evidence>
<dbReference type="AlphaFoldDB" id="A0A1H0VEV8"/>